<dbReference type="RefSeq" id="WP_106008555.1">
    <property type="nucleotide sequence ID" value="NZ_PVXP01000010.1"/>
</dbReference>
<dbReference type="EMBL" id="PVXP01000010">
    <property type="protein sequence ID" value="PRR85875.1"/>
    <property type="molecule type" value="Genomic_DNA"/>
</dbReference>
<proteinExistence type="predicted"/>
<dbReference type="OrthoDB" id="1750789at2"/>
<accession>A0A2T0BPW4</accession>
<evidence type="ECO:0000313" key="1">
    <source>
        <dbReference type="EMBL" id="PRR85875.1"/>
    </source>
</evidence>
<dbReference type="Proteomes" id="UP000237798">
    <property type="component" value="Unassembled WGS sequence"/>
</dbReference>
<evidence type="ECO:0000313" key="2">
    <source>
        <dbReference type="Proteomes" id="UP000237798"/>
    </source>
</evidence>
<protein>
    <submittedName>
        <fullName evidence="1">Uncharacterized protein</fullName>
    </submittedName>
</protein>
<reference evidence="1 2" key="1">
    <citation type="submission" date="2018-03" db="EMBL/GenBank/DDBJ databases">
        <title>Genome sequence of Clostridium luticellarii DSM 29923.</title>
        <authorList>
            <person name="Poehlein A."/>
            <person name="Daniel R."/>
        </authorList>
    </citation>
    <scope>NUCLEOTIDE SEQUENCE [LARGE SCALE GENOMIC DNA]</scope>
    <source>
        <strain evidence="1 2">DSM 29923</strain>
    </source>
</reference>
<organism evidence="1 2">
    <name type="scientific">Clostridium luticellarii</name>
    <dbReference type="NCBI Taxonomy" id="1691940"/>
    <lineage>
        <taxon>Bacteria</taxon>
        <taxon>Bacillati</taxon>
        <taxon>Bacillota</taxon>
        <taxon>Clostridia</taxon>
        <taxon>Eubacteriales</taxon>
        <taxon>Clostridiaceae</taxon>
        <taxon>Clostridium</taxon>
    </lineage>
</organism>
<sequence>MLNIPLGKLVVCKNDIKINYIVFPQPLKVIDKCNYYVDARYLILVDTRAIKAGDKIKCFIDCENVETYINGGEYLVLLDFIKDNVLISLGGYEILYNCDDKNFAFDIYYIKNGLGVYFIDTKYVEKFKLAISWMNLETKRNELSTWYASDPFLCKK</sequence>
<gene>
    <name evidence="1" type="ORF">CLLU_10790</name>
</gene>
<dbReference type="AlphaFoldDB" id="A0A2T0BPW4"/>
<comment type="caution">
    <text evidence="1">The sequence shown here is derived from an EMBL/GenBank/DDBJ whole genome shotgun (WGS) entry which is preliminary data.</text>
</comment>
<name>A0A2T0BPW4_9CLOT</name>
<keyword evidence="2" id="KW-1185">Reference proteome</keyword>